<feature type="compositionally biased region" description="Low complexity" evidence="1">
    <location>
        <begin position="321"/>
        <end position="332"/>
    </location>
</feature>
<sequence>MSVRPIDTVAEVESSEETELEMEEREDSEEDVGTTDGRVVDRRADEAAAGLATGQWDDIEATSDAVSVSETLEMTRDTTSATAGATATAVVGGDDVCVDELVGGVLKQVGAVEGAADQSPGDEGQEVVGTELEEEAASVAADDSVATPATDANVTALAAVSECEEGEDESVQFSNEFEVDTRPISAVSMLISRFESLARRNAEDAVSARTYSVRDARDFDVSVLPTPPSTWSRRSALWTAAKAKAHSTQSQLEDTAKESPETEMEDADAALDEAVASEKTLEDAPAEAVAAEVLATTETEDADVALDEAVASEETLEDAPAEAVAAEAPVTTDTEDARTMNETDECAQEDSVIATADADGGTSAQVFVPEASSSETVVKEWTVEAEDVVDTADAIEEPPVALGESVVPELIEDSTDVVKQTCAAQDDKTGTATTSKVKTVRFTDSTNPGEADATDAGATEADEAVEETSTVVDITDEVAEDGVEECMTEEVTSYDEATDASSLPVNGLEADAVAHGPAQAFHGVDEDAVPAVVLLIERIEAAVADADASSPMKKRVEEPSSDSAASVVKEMPSVFEETGKEEVLCVDNEAEHSTADGDCVKDKSNLIERRTPEVVREAPSVQAKDSAVASEATAKVLVGAAGASHLTRSVADDMTIVETTPERNSSQTSAYDHLTYEILGVTRANKVMMYHIYAIHRVTGERVTSVPKRYSDFKLLDEQLRAMDLPSACGLPELPTPTVRSFLRGRRSKKTIEIRERAFGGFLHYVQEHADLHESVAFQQFIAAN</sequence>
<feature type="region of interest" description="Disordered" evidence="1">
    <location>
        <begin position="1"/>
        <end position="62"/>
    </location>
</feature>
<accession>A0AAV0TVI3</accession>
<dbReference type="AlphaFoldDB" id="A0AAV0TVI3"/>
<dbReference type="Proteomes" id="UP001162031">
    <property type="component" value="Unassembled WGS sequence"/>
</dbReference>
<evidence type="ECO:0000313" key="3">
    <source>
        <dbReference type="EMBL" id="CAI5728199.1"/>
    </source>
</evidence>
<evidence type="ECO:0000256" key="1">
    <source>
        <dbReference type="SAM" id="MobiDB-lite"/>
    </source>
</evidence>
<gene>
    <name evidence="3" type="ORF">HBR001_LOCUS4267</name>
</gene>
<dbReference type="Gene3D" id="3.30.1520.10">
    <property type="entry name" value="Phox-like domain"/>
    <property type="match status" value="1"/>
</dbReference>
<comment type="caution">
    <text evidence="3">The sequence shown here is derived from an EMBL/GenBank/DDBJ whole genome shotgun (WGS) entry which is preliminary data.</text>
</comment>
<feature type="compositionally biased region" description="Low complexity" evidence="1">
    <location>
        <begin position="450"/>
        <end position="459"/>
    </location>
</feature>
<dbReference type="InterPro" id="IPR001683">
    <property type="entry name" value="PX_dom"/>
</dbReference>
<feature type="region of interest" description="Disordered" evidence="1">
    <location>
        <begin position="443"/>
        <end position="462"/>
    </location>
</feature>
<feature type="region of interest" description="Disordered" evidence="1">
    <location>
        <begin position="313"/>
        <end position="347"/>
    </location>
</feature>
<feature type="region of interest" description="Disordered" evidence="1">
    <location>
        <begin position="244"/>
        <end position="268"/>
    </location>
</feature>
<dbReference type="Pfam" id="PF00787">
    <property type="entry name" value="PX"/>
    <property type="match status" value="1"/>
</dbReference>
<dbReference type="InterPro" id="IPR036871">
    <property type="entry name" value="PX_dom_sf"/>
</dbReference>
<dbReference type="PROSITE" id="PS50195">
    <property type="entry name" value="PX"/>
    <property type="match status" value="1"/>
</dbReference>
<feature type="domain" description="PX" evidence="2">
    <location>
        <begin position="654"/>
        <end position="785"/>
    </location>
</feature>
<reference evidence="3" key="1">
    <citation type="submission" date="2022-12" db="EMBL/GenBank/DDBJ databases">
        <authorList>
            <person name="Webb A."/>
        </authorList>
    </citation>
    <scope>NUCLEOTIDE SEQUENCE</scope>
    <source>
        <strain evidence="3">Hp1</strain>
    </source>
</reference>
<name>A0AAV0TVI3_HYABA</name>
<dbReference type="SMART" id="SM00312">
    <property type="entry name" value="PX"/>
    <property type="match status" value="1"/>
</dbReference>
<dbReference type="GO" id="GO:0035091">
    <property type="term" value="F:phosphatidylinositol binding"/>
    <property type="evidence" value="ECO:0007669"/>
    <property type="project" value="InterPro"/>
</dbReference>
<evidence type="ECO:0000313" key="4">
    <source>
        <dbReference type="Proteomes" id="UP001162031"/>
    </source>
</evidence>
<protein>
    <recommendedName>
        <fullName evidence="2">PX domain-containing protein</fullName>
    </recommendedName>
</protein>
<keyword evidence="4" id="KW-1185">Reference proteome</keyword>
<dbReference type="CDD" id="cd06093">
    <property type="entry name" value="PX_domain"/>
    <property type="match status" value="1"/>
</dbReference>
<dbReference type="SUPFAM" id="SSF64268">
    <property type="entry name" value="PX domain"/>
    <property type="match status" value="1"/>
</dbReference>
<proteinExistence type="predicted"/>
<dbReference type="EMBL" id="CANTFL010000851">
    <property type="protein sequence ID" value="CAI5728199.1"/>
    <property type="molecule type" value="Genomic_DNA"/>
</dbReference>
<feature type="compositionally biased region" description="Acidic residues" evidence="1">
    <location>
        <begin position="13"/>
        <end position="33"/>
    </location>
</feature>
<organism evidence="3 4">
    <name type="scientific">Hyaloperonospora brassicae</name>
    <name type="common">Brassica downy mildew</name>
    <name type="synonym">Peronospora brassicae</name>
    <dbReference type="NCBI Taxonomy" id="162125"/>
    <lineage>
        <taxon>Eukaryota</taxon>
        <taxon>Sar</taxon>
        <taxon>Stramenopiles</taxon>
        <taxon>Oomycota</taxon>
        <taxon>Peronosporomycetes</taxon>
        <taxon>Peronosporales</taxon>
        <taxon>Peronosporaceae</taxon>
        <taxon>Hyaloperonospora</taxon>
    </lineage>
</organism>
<evidence type="ECO:0000259" key="2">
    <source>
        <dbReference type="PROSITE" id="PS50195"/>
    </source>
</evidence>